<reference evidence="3" key="1">
    <citation type="submission" date="2018-05" db="EMBL/GenBank/DDBJ databases">
        <title>Draft genome sequence of Stemphylium lycopersici strain CIDEFI 213.</title>
        <authorList>
            <person name="Medina R."/>
            <person name="Franco M.E.E."/>
            <person name="Lucentini C.G."/>
            <person name="Saparrat M.C.N."/>
            <person name="Balatti P.A."/>
        </authorList>
    </citation>
    <scope>NUCLEOTIDE SEQUENCE [LARGE SCALE GENOMIC DNA]</scope>
    <source>
        <strain evidence="3">CIDEFI 213</strain>
    </source>
</reference>
<keyword evidence="3" id="KW-1185">Reference proteome</keyword>
<dbReference type="GO" id="GO:0008237">
    <property type="term" value="F:metallopeptidase activity"/>
    <property type="evidence" value="ECO:0007669"/>
    <property type="project" value="UniProtKB-KW"/>
</dbReference>
<dbReference type="SUPFAM" id="SSF55486">
    <property type="entry name" value="Metalloproteases ('zincins'), catalytic domain"/>
    <property type="match status" value="1"/>
</dbReference>
<gene>
    <name evidence="2" type="ORF">DDE83_000357</name>
</gene>
<keyword evidence="2" id="KW-0378">Hydrolase</keyword>
<sequence>MHPSEQCITDLQAQPGGVTAFSGGELKWDSDNKCDDSQKSKFQTAAWDAYILAQFSDREPDGHDAKDIALWETWIGPNYASQQKRIVDGKAVGGYAWTSKGWFGYYYYYITMCNPFFQSDDLMAKIDQIENQLNEGDTEMAKQAVWQKNSGHMFLHEMMHLGSVGQPEIGDQRVGPGQSAPLAYGPYWVNRLARLGTNGGGAEIASINADSYAWLANSRYFWDLTGYFPQPRKYKAAEDDGLTAAELTQELDGFLIDFGTITGDTTDSEINDRLDSLVAGYDNPTSPVGPSQGKSLSIAMISVVNSHAGSASLDSEWHFFTTNIGEAVGSCGETDGEELSPRGPSKTEISGDVNLESPPWPAGEYKLNIEGQDFLAGGRVVWRIPSWW</sequence>
<dbReference type="InterPro" id="IPR024079">
    <property type="entry name" value="MetalloPept_cat_dom_sf"/>
</dbReference>
<dbReference type="STRING" id="183478.A0A364NGK7"/>
<dbReference type="Proteomes" id="UP000249619">
    <property type="component" value="Unassembled WGS sequence"/>
</dbReference>
<protein>
    <submittedName>
        <fullName evidence="2">Metalloproteases (Zincins), catalytic</fullName>
    </submittedName>
</protein>
<dbReference type="EMBL" id="QGDH01000004">
    <property type="protein sequence ID" value="RAR16231.1"/>
    <property type="molecule type" value="Genomic_DNA"/>
</dbReference>
<evidence type="ECO:0000256" key="1">
    <source>
        <dbReference type="SAM" id="MobiDB-lite"/>
    </source>
</evidence>
<feature type="region of interest" description="Disordered" evidence="1">
    <location>
        <begin position="332"/>
        <end position="354"/>
    </location>
</feature>
<evidence type="ECO:0000313" key="3">
    <source>
        <dbReference type="Proteomes" id="UP000249619"/>
    </source>
</evidence>
<proteinExistence type="predicted"/>
<name>A0A364NGK7_STELY</name>
<dbReference type="GO" id="GO:0006508">
    <property type="term" value="P:proteolysis"/>
    <property type="evidence" value="ECO:0007669"/>
    <property type="project" value="UniProtKB-KW"/>
</dbReference>
<comment type="caution">
    <text evidence="2">The sequence shown here is derived from an EMBL/GenBank/DDBJ whole genome shotgun (WGS) entry which is preliminary data.</text>
</comment>
<dbReference type="AlphaFoldDB" id="A0A364NGK7"/>
<keyword evidence="2" id="KW-0482">Metalloprotease</keyword>
<dbReference type="Gene3D" id="3.40.390.10">
    <property type="entry name" value="Collagenase (Catalytic Domain)"/>
    <property type="match status" value="1"/>
</dbReference>
<organism evidence="2 3">
    <name type="scientific">Stemphylium lycopersici</name>
    <name type="common">Tomato gray leaf spot disease fungus</name>
    <name type="synonym">Thyrospora lycopersici</name>
    <dbReference type="NCBI Taxonomy" id="183478"/>
    <lineage>
        <taxon>Eukaryota</taxon>
        <taxon>Fungi</taxon>
        <taxon>Dikarya</taxon>
        <taxon>Ascomycota</taxon>
        <taxon>Pezizomycotina</taxon>
        <taxon>Dothideomycetes</taxon>
        <taxon>Pleosporomycetidae</taxon>
        <taxon>Pleosporales</taxon>
        <taxon>Pleosporineae</taxon>
        <taxon>Pleosporaceae</taxon>
        <taxon>Stemphylium</taxon>
    </lineage>
</organism>
<keyword evidence="2" id="KW-0645">Protease</keyword>
<evidence type="ECO:0000313" key="2">
    <source>
        <dbReference type="EMBL" id="RAR16231.1"/>
    </source>
</evidence>
<accession>A0A364NGK7</accession>